<name>Q1JWG6_DESA6</name>
<evidence type="ECO:0000259" key="2">
    <source>
        <dbReference type="Pfam" id="PF18912"/>
    </source>
</evidence>
<reference evidence="3" key="2">
    <citation type="submission" date="2006-05" db="EMBL/GenBank/DDBJ databases">
        <title>Sequencing of the draft genome and assembly of Desulfuromonas acetoxidans DSM 684.</title>
        <authorList>
            <consortium name="US DOE Joint Genome Institute (JGI-PGF)"/>
            <person name="Copeland A."/>
            <person name="Lucas S."/>
            <person name="Lapidus A."/>
            <person name="Barry K."/>
            <person name="Detter J.C."/>
            <person name="Glavina del Rio T."/>
            <person name="Hammon N."/>
            <person name="Israni S."/>
            <person name="Dalin E."/>
            <person name="Tice H."/>
            <person name="Bruce D."/>
            <person name="Pitluck S."/>
            <person name="Richardson P."/>
        </authorList>
    </citation>
    <scope>NUCLEOTIDE SEQUENCE [LARGE SCALE GENOMIC DNA]</scope>
    <source>
        <strain evidence="3">DSM 684</strain>
    </source>
</reference>
<comment type="similarity">
    <text evidence="1">Belongs to the ComF/GntX family.</text>
</comment>
<sequence length="247" mass="27475">MAIARAIHPLVKLLKAVDNSLFPAACHACQKRLNTNEPFLCHDCQTSCLQQPTAHCPRCGQPHPATTTQNHLCNRCLTSPPPFNWLKAAGIYQGQLAELLQQFKFHHKTSLASPLADLILLQHQQAIDEFAADIIVPTPLHFQRLRERGYNQAKLIGQQLARHLNLPVNCSLALRNRPTPPQSTLSLNQRIDNMRGVFYSPEARPSRILLIDDIATTTSTARACSRALTQRGHTVAVLVVARALPHH</sequence>
<feature type="domain" description="Double zinc ribbon" evidence="2">
    <location>
        <begin position="19"/>
        <end position="77"/>
    </location>
</feature>
<gene>
    <name evidence="3" type="ORF">Dace_0431</name>
</gene>
<keyword evidence="3" id="KW-0808">Transferase</keyword>
<evidence type="ECO:0000313" key="3">
    <source>
        <dbReference type="EMBL" id="EAT14602.1"/>
    </source>
</evidence>
<keyword evidence="3" id="KW-0328">Glycosyltransferase</keyword>
<dbReference type="InterPro" id="IPR051910">
    <property type="entry name" value="ComF/GntX_DNA_util-trans"/>
</dbReference>
<dbReference type="Gene3D" id="3.40.50.2020">
    <property type="match status" value="1"/>
</dbReference>
<protein>
    <submittedName>
        <fullName evidence="3">Phosphoribosyltransferase</fullName>
    </submittedName>
</protein>
<evidence type="ECO:0000256" key="1">
    <source>
        <dbReference type="ARBA" id="ARBA00008007"/>
    </source>
</evidence>
<organism evidence="3 4">
    <name type="scientific">Desulfuromonas acetoxidans (strain DSM 684 / 11070)</name>
    <dbReference type="NCBI Taxonomy" id="281689"/>
    <lineage>
        <taxon>Bacteria</taxon>
        <taxon>Pseudomonadati</taxon>
        <taxon>Thermodesulfobacteriota</taxon>
        <taxon>Desulfuromonadia</taxon>
        <taxon>Desulfuromonadales</taxon>
        <taxon>Desulfuromonadaceae</taxon>
        <taxon>Desulfuromonas</taxon>
    </lineage>
</organism>
<dbReference type="EMBL" id="AAEW02000021">
    <property type="protein sequence ID" value="EAT14602.1"/>
    <property type="molecule type" value="Genomic_DNA"/>
</dbReference>
<dbReference type="GO" id="GO:0016757">
    <property type="term" value="F:glycosyltransferase activity"/>
    <property type="evidence" value="ECO:0007669"/>
    <property type="project" value="UniProtKB-KW"/>
</dbReference>
<dbReference type="PANTHER" id="PTHR47505:SF1">
    <property type="entry name" value="DNA UTILIZATION PROTEIN YHGH"/>
    <property type="match status" value="1"/>
</dbReference>
<dbReference type="RefSeq" id="WP_006002471.1">
    <property type="nucleotide sequence ID" value="NZ_AAEW02000021.1"/>
</dbReference>
<dbReference type="SUPFAM" id="SSF53271">
    <property type="entry name" value="PRTase-like"/>
    <property type="match status" value="1"/>
</dbReference>
<dbReference type="CDD" id="cd06223">
    <property type="entry name" value="PRTases_typeI"/>
    <property type="match status" value="1"/>
</dbReference>
<dbReference type="OrthoDB" id="9779910at2"/>
<evidence type="ECO:0000313" key="4">
    <source>
        <dbReference type="Proteomes" id="UP000005695"/>
    </source>
</evidence>
<dbReference type="InterPro" id="IPR029057">
    <property type="entry name" value="PRTase-like"/>
</dbReference>
<dbReference type="AlphaFoldDB" id="Q1JWG6"/>
<dbReference type="Pfam" id="PF18912">
    <property type="entry name" value="DZR_2"/>
    <property type="match status" value="1"/>
</dbReference>
<accession>Q1JWG6</accession>
<comment type="caution">
    <text evidence="3">The sequence shown here is derived from an EMBL/GenBank/DDBJ whole genome shotgun (WGS) entry which is preliminary data.</text>
</comment>
<reference evidence="3" key="1">
    <citation type="submission" date="2006-05" db="EMBL/GenBank/DDBJ databases">
        <title>Annotation of the draft genome assembly of Desulfuromonas acetoxidans DSM 684.</title>
        <authorList>
            <consortium name="US DOE Joint Genome Institute (JGI-ORNL)"/>
            <person name="Larimer F."/>
            <person name="Land M."/>
            <person name="Hauser L."/>
        </authorList>
    </citation>
    <scope>NUCLEOTIDE SEQUENCE [LARGE SCALE GENOMIC DNA]</scope>
    <source>
        <strain evidence="3">DSM 684</strain>
    </source>
</reference>
<proteinExistence type="inferred from homology"/>
<keyword evidence="4" id="KW-1185">Reference proteome</keyword>
<dbReference type="Proteomes" id="UP000005695">
    <property type="component" value="Unassembled WGS sequence"/>
</dbReference>
<dbReference type="PANTHER" id="PTHR47505">
    <property type="entry name" value="DNA UTILIZATION PROTEIN YHGH"/>
    <property type="match status" value="1"/>
</dbReference>
<dbReference type="InterPro" id="IPR044005">
    <property type="entry name" value="DZR_2"/>
</dbReference>
<dbReference type="InterPro" id="IPR000836">
    <property type="entry name" value="PRTase_dom"/>
</dbReference>